<evidence type="ECO:0000313" key="3">
    <source>
        <dbReference type="Proteomes" id="UP000282184"/>
    </source>
</evidence>
<organism evidence="2 3">
    <name type="scientific">Hymenobacter gummosus</name>
    <dbReference type="NCBI Taxonomy" id="1776032"/>
    <lineage>
        <taxon>Bacteria</taxon>
        <taxon>Pseudomonadati</taxon>
        <taxon>Bacteroidota</taxon>
        <taxon>Cytophagia</taxon>
        <taxon>Cytophagales</taxon>
        <taxon>Hymenobacteraceae</taxon>
        <taxon>Hymenobacter</taxon>
    </lineage>
</organism>
<dbReference type="Pfam" id="PF20248">
    <property type="entry name" value="DUF6603"/>
    <property type="match status" value="1"/>
</dbReference>
<accession>A0A3S0H7B6</accession>
<dbReference type="RefSeq" id="WP_126693347.1">
    <property type="nucleotide sequence ID" value="NZ_RXOF01000005.1"/>
</dbReference>
<dbReference type="OrthoDB" id="535891at2"/>
<dbReference type="Proteomes" id="UP000282184">
    <property type="component" value="Unassembled WGS sequence"/>
</dbReference>
<keyword evidence="3" id="KW-1185">Reference proteome</keyword>
<proteinExistence type="predicted"/>
<dbReference type="InterPro" id="IPR046538">
    <property type="entry name" value="DUF6603"/>
</dbReference>
<evidence type="ECO:0000313" key="2">
    <source>
        <dbReference type="EMBL" id="RTQ50298.1"/>
    </source>
</evidence>
<protein>
    <recommendedName>
        <fullName evidence="1">DUF6603 domain-containing protein</fullName>
    </recommendedName>
</protein>
<comment type="caution">
    <text evidence="2">The sequence shown here is derived from an EMBL/GenBank/DDBJ whole genome shotgun (WGS) entry which is preliminary data.</text>
</comment>
<feature type="domain" description="DUF6603" evidence="1">
    <location>
        <begin position="785"/>
        <end position="1255"/>
    </location>
</feature>
<evidence type="ECO:0000259" key="1">
    <source>
        <dbReference type="Pfam" id="PF20248"/>
    </source>
</evidence>
<name>A0A3S0H7B6_9BACT</name>
<sequence length="1485" mass="157306">MSSLSLATFKQLLADAQQAGAFSLDLTQLQSAAVSQLAQDYLPAQPLQLAAPVTVSTAADGAQVTVSGTGTAGWLAKAGVTAQFTYADNADVALQLTVTAPEGWSFGAGFPTLQGTVLENFAFVAGQPSVLQLASAALDAGLTFTAALDLQKLSGGLAELLGLSNQTFTGFFRCAKNGTAIQQVELDSPVIAQTDLKIFAVQDTSFKVGSNITYDFLAKETHAVPYVVFATSIPFSAQGQQHTLPLTATVYDFGRSLRFEADVTGVASAALDEIVALAKNFPVDIPSVVPPDFHLEDVLQFRGFFFDIDFSNPNKLALIGFDIGSASPWTLLHLSAAKQDIALTNVLLQFRLNDPLGAKLPWASLGGDIVLGQAGVIEAGATYPEFSVHGGLKDEALLHFSELLGSLLGPSTAELPLIDVTTLNFAFAKGNYAFDAEVEGYMPLGSLPLAIEDIRFGVAYTPEKLTGVLAGIINVAGVDVLLSATYAGAGLGWQFLGATGTGQAIPIGTLMKDVADRFGVGEDLPPALTGLTVDNVTVTLDTKTNDSTFSCELQFPVQGQTTVDLTLDIALTHVDGKFEKTFKGRLTLAGRQFDLDFSTGGTDTIFWGDYENTAGQELAVSDLLRLLLPADDSLLTETQDLRFNLKDAFAGYLKGTDEGAVAKWLLGLDMEFGADLTALPLVGQYIPKDEALRLVFQPRIATQEFLQADVTALKDLLGDAAIVLPDAFSKGLLLQIELSLGTVVIPMALPIGLKQGQLADDPTKAPAPPAGTTPAPAEKATWFNLQKSFGPLQLQRVGVQYESGLLTFLLDGGFSVAGLTVSLVGLSASAQLHPFALSFGLQGLGIEFKSGPVEIGGAFLAKHYTDSQGNPYTEYSGAVQIKAEEFSLAAVGAYANYEGHPSMFVYGVLDVPLGGPAFFFVTGLAAGFGFNRALQVPGIDKVAQFPLVSLAAGGAGAAKPSLATMLEQLHSYIPPAVGEYFLAVGIKFTSFKLIDSFALLVVSFGSDFELDLLGLSTLVLPAQTGGAVPPLAEVQMALKASFVPAIGFVGVEAKLTSASFLFSRDCHLTGGFAFYCWFAGPHQDDFAVTLGGYHPSYQRPAHFPVVDKLGFNWVITSQLSIKGDAYFALVPSAVMAGTHLSAVWEDGSLRAWFNAGADFIIAWKPYHYDASMYVDMGVSYTYHFFGTHHISVDVGADLHIWGPEFAGKAHVHLWIVTFDVRFGSSSSQQPSPISWPEFSQSFLPDHNTVCSLAVQRGLVKKDGDGADAHPVVNPKDMVLGFNSLVPLKSAKQQTAAQTTADLSLNGAATNWGVGPMGLPAVLVGSEAVVTVKRGNDYVTEGLRLEPVTKGVPVGLWGQSVSPAINGARLIDGAACGFTISCSPPKEPAETAFIDRAELELEPEDISSPAWQWSTMPAFNATAAEQQFNAPSQETARRDYLRTHLETLQAGRAELLRQLGFTAPIFPDKSLADAFVVAPQFAEALS</sequence>
<dbReference type="EMBL" id="RXOF01000005">
    <property type="protein sequence ID" value="RTQ50298.1"/>
    <property type="molecule type" value="Genomic_DNA"/>
</dbReference>
<reference evidence="2 3" key="1">
    <citation type="submission" date="2018-12" db="EMBL/GenBank/DDBJ databases">
        <title>Hymenobacter gummosus sp. nov., isolated from a spring.</title>
        <authorList>
            <person name="Nie L."/>
        </authorList>
    </citation>
    <scope>NUCLEOTIDE SEQUENCE [LARGE SCALE GENOMIC DNA]</scope>
    <source>
        <strain evidence="2 3">KCTC 52166</strain>
    </source>
</reference>
<gene>
    <name evidence="2" type="ORF">EJV47_11785</name>
</gene>